<dbReference type="SUPFAM" id="SSF46955">
    <property type="entry name" value="Putative DNA-binding domain"/>
    <property type="match status" value="1"/>
</dbReference>
<dbReference type="PANTHER" id="PTHR30204:SF98">
    <property type="entry name" value="HTH-TYPE TRANSCRIPTIONAL REGULATOR ADHR"/>
    <property type="match status" value="1"/>
</dbReference>
<evidence type="ECO:0000259" key="2">
    <source>
        <dbReference type="PROSITE" id="PS50937"/>
    </source>
</evidence>
<keyword evidence="4" id="KW-1185">Reference proteome</keyword>
<name>A0A917FN17_9NOCA</name>
<comment type="caution">
    <text evidence="3">The sequence shown here is derived from an EMBL/GenBank/DDBJ whole genome shotgun (WGS) entry which is preliminary data.</text>
</comment>
<evidence type="ECO:0000256" key="1">
    <source>
        <dbReference type="ARBA" id="ARBA00023125"/>
    </source>
</evidence>
<dbReference type="InterPro" id="IPR047057">
    <property type="entry name" value="MerR_fam"/>
</dbReference>
<sequence length="199" mass="21375">MRISELSRASGVSVASIKYYLREGLLPAGAQSSPTQATYDEGHVHRLRLIRALVDIGGLPIARIRATLAAVDDDGAPLHHAFGAVMHGIDSVPDVEPDVGEVHDWLRAREWAIEDGAPAPYRLAELIGTLRTFGFGVTLSDLDAVADSAYATAELEVGYARAKPTRTAAVESMLIGTVVFERVHAEIRRLALEAVSARP</sequence>
<dbReference type="RefSeq" id="WP_188542766.1">
    <property type="nucleotide sequence ID" value="NZ_BMCU01000001.1"/>
</dbReference>
<protein>
    <submittedName>
        <fullName evidence="3">MerR family transcriptional regulator</fullName>
    </submittedName>
</protein>
<reference evidence="3" key="2">
    <citation type="submission" date="2020-09" db="EMBL/GenBank/DDBJ databases">
        <authorList>
            <person name="Sun Q."/>
            <person name="Sedlacek I."/>
        </authorList>
    </citation>
    <scope>NUCLEOTIDE SEQUENCE</scope>
    <source>
        <strain evidence="3">CCM 7905</strain>
    </source>
</reference>
<keyword evidence="1" id="KW-0238">DNA-binding</keyword>
<dbReference type="PRINTS" id="PR00040">
    <property type="entry name" value="HTHMERR"/>
</dbReference>
<dbReference type="Gene3D" id="1.10.1660.10">
    <property type="match status" value="1"/>
</dbReference>
<dbReference type="Proteomes" id="UP000654257">
    <property type="component" value="Unassembled WGS sequence"/>
</dbReference>
<dbReference type="EMBL" id="BMCU01000001">
    <property type="protein sequence ID" value="GGF90851.1"/>
    <property type="molecule type" value="Genomic_DNA"/>
</dbReference>
<dbReference type="SMART" id="SM00422">
    <property type="entry name" value="HTH_MERR"/>
    <property type="match status" value="1"/>
</dbReference>
<organism evidence="3 4">
    <name type="scientific">Rhodococcoides trifolii</name>
    <dbReference type="NCBI Taxonomy" id="908250"/>
    <lineage>
        <taxon>Bacteria</taxon>
        <taxon>Bacillati</taxon>
        <taxon>Actinomycetota</taxon>
        <taxon>Actinomycetes</taxon>
        <taxon>Mycobacteriales</taxon>
        <taxon>Nocardiaceae</taxon>
        <taxon>Rhodococcoides</taxon>
    </lineage>
</organism>
<evidence type="ECO:0000313" key="3">
    <source>
        <dbReference type="EMBL" id="GGF90851.1"/>
    </source>
</evidence>
<proteinExistence type="predicted"/>
<dbReference type="AlphaFoldDB" id="A0A917FN17"/>
<dbReference type="GO" id="GO:0003677">
    <property type="term" value="F:DNA binding"/>
    <property type="evidence" value="ECO:0007669"/>
    <property type="project" value="UniProtKB-KW"/>
</dbReference>
<dbReference type="CDD" id="cd04780">
    <property type="entry name" value="HTH_MerR-like_sg5"/>
    <property type="match status" value="1"/>
</dbReference>
<dbReference type="PROSITE" id="PS50937">
    <property type="entry name" value="HTH_MERR_2"/>
    <property type="match status" value="1"/>
</dbReference>
<feature type="domain" description="HTH merR-type" evidence="2">
    <location>
        <begin position="1"/>
        <end position="70"/>
    </location>
</feature>
<accession>A0A917FN17</accession>
<evidence type="ECO:0000313" key="4">
    <source>
        <dbReference type="Proteomes" id="UP000654257"/>
    </source>
</evidence>
<gene>
    <name evidence="3" type="ORF">GCM10007304_00970</name>
</gene>
<dbReference type="InterPro" id="IPR009061">
    <property type="entry name" value="DNA-bd_dom_put_sf"/>
</dbReference>
<dbReference type="InterPro" id="IPR000551">
    <property type="entry name" value="MerR-type_HTH_dom"/>
</dbReference>
<reference evidence="3" key="1">
    <citation type="journal article" date="2014" name="Int. J. Syst. Evol. Microbiol.">
        <title>Complete genome sequence of Corynebacterium casei LMG S-19264T (=DSM 44701T), isolated from a smear-ripened cheese.</title>
        <authorList>
            <consortium name="US DOE Joint Genome Institute (JGI-PGF)"/>
            <person name="Walter F."/>
            <person name="Albersmeier A."/>
            <person name="Kalinowski J."/>
            <person name="Ruckert C."/>
        </authorList>
    </citation>
    <scope>NUCLEOTIDE SEQUENCE</scope>
    <source>
        <strain evidence="3">CCM 7905</strain>
    </source>
</reference>
<dbReference type="PANTHER" id="PTHR30204">
    <property type="entry name" value="REDOX-CYCLING DRUG-SENSING TRANSCRIPTIONAL ACTIVATOR SOXR"/>
    <property type="match status" value="1"/>
</dbReference>
<dbReference type="Pfam" id="PF13411">
    <property type="entry name" value="MerR_1"/>
    <property type="match status" value="1"/>
</dbReference>
<dbReference type="GO" id="GO:0003700">
    <property type="term" value="F:DNA-binding transcription factor activity"/>
    <property type="evidence" value="ECO:0007669"/>
    <property type="project" value="InterPro"/>
</dbReference>